<dbReference type="Gene3D" id="1.20.1280.50">
    <property type="match status" value="1"/>
</dbReference>
<feature type="domain" description="F-box" evidence="1">
    <location>
        <begin position="17"/>
        <end position="73"/>
    </location>
</feature>
<dbReference type="SUPFAM" id="SSF52047">
    <property type="entry name" value="RNI-like"/>
    <property type="match status" value="1"/>
</dbReference>
<gene>
    <name evidence="2" type="ORF">VKT23_009698</name>
</gene>
<evidence type="ECO:0000313" key="3">
    <source>
        <dbReference type="Proteomes" id="UP001498398"/>
    </source>
</evidence>
<reference evidence="2 3" key="1">
    <citation type="submission" date="2024-01" db="EMBL/GenBank/DDBJ databases">
        <title>A draft genome for the cacao thread blight pathogen Marasmiellus scandens.</title>
        <authorList>
            <person name="Baruah I.K."/>
            <person name="Leung J."/>
            <person name="Bukari Y."/>
            <person name="Amoako-Attah I."/>
            <person name="Meinhardt L.W."/>
            <person name="Bailey B.A."/>
            <person name="Cohen S.P."/>
        </authorList>
    </citation>
    <scope>NUCLEOTIDE SEQUENCE [LARGE SCALE GENOMIC DNA]</scope>
    <source>
        <strain evidence="2 3">GH-19</strain>
    </source>
</reference>
<dbReference type="Pfam" id="PF12937">
    <property type="entry name" value="F-box-like"/>
    <property type="match status" value="1"/>
</dbReference>
<comment type="caution">
    <text evidence="2">The sequence shown here is derived from an EMBL/GenBank/DDBJ whole genome shotgun (WGS) entry which is preliminary data.</text>
</comment>
<dbReference type="EMBL" id="JBANRG010000017">
    <property type="protein sequence ID" value="KAK7458699.1"/>
    <property type="molecule type" value="Genomic_DNA"/>
</dbReference>
<organism evidence="2 3">
    <name type="scientific">Marasmiellus scandens</name>
    <dbReference type="NCBI Taxonomy" id="2682957"/>
    <lineage>
        <taxon>Eukaryota</taxon>
        <taxon>Fungi</taxon>
        <taxon>Dikarya</taxon>
        <taxon>Basidiomycota</taxon>
        <taxon>Agaricomycotina</taxon>
        <taxon>Agaricomycetes</taxon>
        <taxon>Agaricomycetidae</taxon>
        <taxon>Agaricales</taxon>
        <taxon>Marasmiineae</taxon>
        <taxon>Omphalotaceae</taxon>
        <taxon>Marasmiellus</taxon>
    </lineage>
</organism>
<dbReference type="InterPro" id="IPR001810">
    <property type="entry name" value="F-box_dom"/>
</dbReference>
<dbReference type="SUPFAM" id="SSF81383">
    <property type="entry name" value="F-box domain"/>
    <property type="match status" value="1"/>
</dbReference>
<evidence type="ECO:0000313" key="2">
    <source>
        <dbReference type="EMBL" id="KAK7458699.1"/>
    </source>
</evidence>
<proteinExistence type="predicted"/>
<dbReference type="Proteomes" id="UP001498398">
    <property type="component" value="Unassembled WGS sequence"/>
</dbReference>
<protein>
    <recommendedName>
        <fullName evidence="1">F-box domain-containing protein</fullName>
    </recommendedName>
</protein>
<keyword evidence="3" id="KW-1185">Reference proteome</keyword>
<accession>A0ABR1JHU4</accession>
<evidence type="ECO:0000259" key="1">
    <source>
        <dbReference type="PROSITE" id="PS50181"/>
    </source>
</evidence>
<sequence>MKQKRLKLQIIKCRCLLAPVRRLPPEVLIHIFEFFCPASEIASGISCPAVKLSHVCTLWRSLVRSTPVLWSSLEIQLWSSRLSLERIMLMLDEHLTRSRSSPLYLKVTICKNNNISQSVIAALVSHSNRWKEAYLQLPSDILHGEVFSSIRGNLSSLCTLEIRCDDDFSSDVFCIAPRLQKLKLVQGGLRLKLPWHQIHDHTSRFCSLSTAIQELALASEAKNVTVHRCRTREVPSETCPLIHNLHTLNIVVDKSDSDFCKWFRWLSLPNLTSLKISAWESFLPKSCPAFHDIGSFLSRSSCTIISLSLVDIGLRDADAIALVASIPSLAQLTIHERQGRRQNVTITAHFLRSLRVNHNKATPSRSLLLKHMGTLDLQFHAELQYSELLVDMVESRWIPNPDYSSEIGVVCLNTVKLRIIGNDDTNGLKVHQLYPLTLLKASGLRLSLS</sequence>
<dbReference type="PROSITE" id="PS50181">
    <property type="entry name" value="FBOX"/>
    <property type="match status" value="1"/>
</dbReference>
<name>A0ABR1JHU4_9AGAR</name>
<dbReference type="InterPro" id="IPR036047">
    <property type="entry name" value="F-box-like_dom_sf"/>
</dbReference>